<evidence type="ECO:0000256" key="1">
    <source>
        <dbReference type="SAM" id="MobiDB-lite"/>
    </source>
</evidence>
<evidence type="ECO:0000313" key="2">
    <source>
        <dbReference type="EMBL" id="OLQ01502.1"/>
    </source>
</evidence>
<accession>A0A1Q9E249</accession>
<protein>
    <submittedName>
        <fullName evidence="2">Uncharacterized protein</fullName>
    </submittedName>
</protein>
<evidence type="ECO:0000313" key="3">
    <source>
        <dbReference type="Proteomes" id="UP000186817"/>
    </source>
</evidence>
<dbReference type="Proteomes" id="UP000186817">
    <property type="component" value="Unassembled WGS sequence"/>
</dbReference>
<dbReference type="AlphaFoldDB" id="A0A1Q9E249"/>
<feature type="compositionally biased region" description="Acidic residues" evidence="1">
    <location>
        <begin position="22"/>
        <end position="61"/>
    </location>
</feature>
<organism evidence="2 3">
    <name type="scientific">Symbiodinium microadriaticum</name>
    <name type="common">Dinoflagellate</name>
    <name type="synonym">Zooxanthella microadriatica</name>
    <dbReference type="NCBI Taxonomy" id="2951"/>
    <lineage>
        <taxon>Eukaryota</taxon>
        <taxon>Sar</taxon>
        <taxon>Alveolata</taxon>
        <taxon>Dinophyceae</taxon>
        <taxon>Suessiales</taxon>
        <taxon>Symbiodiniaceae</taxon>
        <taxon>Symbiodinium</taxon>
    </lineage>
</organism>
<dbReference type="EMBL" id="LSRX01000290">
    <property type="protein sequence ID" value="OLQ01502.1"/>
    <property type="molecule type" value="Genomic_DNA"/>
</dbReference>
<feature type="region of interest" description="Disordered" evidence="1">
    <location>
        <begin position="16"/>
        <end position="63"/>
    </location>
</feature>
<proteinExistence type="predicted"/>
<name>A0A1Q9E249_SYMMI</name>
<keyword evidence="3" id="KW-1185">Reference proteome</keyword>
<comment type="caution">
    <text evidence="2">The sequence shown here is derived from an EMBL/GenBank/DDBJ whole genome shotgun (WGS) entry which is preliminary data.</text>
</comment>
<reference evidence="2 3" key="1">
    <citation type="submission" date="2016-02" db="EMBL/GenBank/DDBJ databases">
        <title>Genome analysis of coral dinoflagellate symbionts highlights evolutionary adaptations to a symbiotic lifestyle.</title>
        <authorList>
            <person name="Aranda M."/>
            <person name="Li Y."/>
            <person name="Liew Y.J."/>
            <person name="Baumgarten S."/>
            <person name="Simakov O."/>
            <person name="Wilson M."/>
            <person name="Piel J."/>
            <person name="Ashoor H."/>
            <person name="Bougouffa S."/>
            <person name="Bajic V.B."/>
            <person name="Ryu T."/>
            <person name="Ravasi T."/>
            <person name="Bayer T."/>
            <person name="Micklem G."/>
            <person name="Kim H."/>
            <person name="Bhak J."/>
            <person name="Lajeunesse T.C."/>
            <person name="Voolstra C.R."/>
        </authorList>
    </citation>
    <scope>NUCLEOTIDE SEQUENCE [LARGE SCALE GENOMIC DNA]</scope>
    <source>
        <strain evidence="2 3">CCMP2467</strain>
    </source>
</reference>
<gene>
    <name evidence="2" type="ORF">AK812_SmicGene15739</name>
</gene>
<sequence>MFATITGTTTTMMTRMTIHDGGDDDYDDGDEADDDVGDDDDDDGDDYGDVGDDDDDDDERGEEAMLLAGRVLLLLLSPSPERASMREAFACDPFEQTEAAFRDEEGTDGRSSICAGGRAPDTAGTLALALVSWVNGVAWASDGQRIITGAALQPFD</sequence>